<keyword evidence="1" id="KW-0812">Transmembrane</keyword>
<evidence type="ECO:0000313" key="2">
    <source>
        <dbReference type="EMBL" id="PIY71884.1"/>
    </source>
</evidence>
<feature type="transmembrane region" description="Helical" evidence="1">
    <location>
        <begin position="6"/>
        <end position="27"/>
    </location>
</feature>
<name>A0A2M7QHT5_9BACT</name>
<dbReference type="AlphaFoldDB" id="A0A2M7QHT5"/>
<keyword evidence="1" id="KW-1133">Transmembrane helix</keyword>
<evidence type="ECO:0008006" key="4">
    <source>
        <dbReference type="Google" id="ProtNLM"/>
    </source>
</evidence>
<gene>
    <name evidence="2" type="ORF">COY87_03825</name>
</gene>
<proteinExistence type="predicted"/>
<sequence>MINKVTVSFLAIFFLIPAFFYIIHFSYSESIVLSDKKVIYELPYVGILPDNPLYFIKQIRDKIIELIIRDYQKKADFYLLSSDKQAGIAIQLNKKGKTKLALQSLSQSELLSLKIYSLYVNSKKQGVTFNESFIYRLKLSNVKHRQVIEIFIKELPQGNENEINKIVDLNEKMKKNLEKM</sequence>
<comment type="caution">
    <text evidence="2">The sequence shown here is derived from an EMBL/GenBank/DDBJ whole genome shotgun (WGS) entry which is preliminary data.</text>
</comment>
<evidence type="ECO:0000256" key="1">
    <source>
        <dbReference type="SAM" id="Phobius"/>
    </source>
</evidence>
<protein>
    <recommendedName>
        <fullName evidence="4">DUF5667 domain-containing protein</fullName>
    </recommendedName>
</protein>
<keyword evidence="1" id="KW-0472">Membrane</keyword>
<accession>A0A2M7QHT5</accession>
<organism evidence="2 3">
    <name type="scientific">Candidatus Roizmanbacteria bacterium CG_4_10_14_0_8_um_filter_33_9</name>
    <dbReference type="NCBI Taxonomy" id="1974826"/>
    <lineage>
        <taxon>Bacteria</taxon>
        <taxon>Candidatus Roizmaniibacteriota</taxon>
    </lineage>
</organism>
<reference evidence="3" key="1">
    <citation type="submission" date="2017-09" db="EMBL/GenBank/DDBJ databases">
        <title>Depth-based differentiation of microbial function through sediment-hosted aquifers and enrichment of novel symbionts in the deep terrestrial subsurface.</title>
        <authorList>
            <person name="Probst A.J."/>
            <person name="Ladd B."/>
            <person name="Jarett J.K."/>
            <person name="Geller-Mcgrath D.E."/>
            <person name="Sieber C.M.K."/>
            <person name="Emerson J.B."/>
            <person name="Anantharaman K."/>
            <person name="Thomas B.C."/>
            <person name="Malmstrom R."/>
            <person name="Stieglmeier M."/>
            <person name="Klingl A."/>
            <person name="Woyke T."/>
            <person name="Ryan C.M."/>
            <person name="Banfield J.F."/>
        </authorList>
    </citation>
    <scope>NUCLEOTIDE SEQUENCE [LARGE SCALE GENOMIC DNA]</scope>
</reference>
<evidence type="ECO:0000313" key="3">
    <source>
        <dbReference type="Proteomes" id="UP000229401"/>
    </source>
</evidence>
<dbReference type="Proteomes" id="UP000229401">
    <property type="component" value="Unassembled WGS sequence"/>
</dbReference>
<dbReference type="EMBL" id="PFLI01000128">
    <property type="protein sequence ID" value="PIY71884.1"/>
    <property type="molecule type" value="Genomic_DNA"/>
</dbReference>